<sequence length="784" mass="89336">MELAFWLLDITYGVIGNTPELRLFGITDDGKRVLVLDRSFRPYFYVIPSGDVNAVFNNVKRKLEGKVLNVEVIKRKMFGNEVDAIRVTATIPEKVRELRELAAEVPGVEDVLEADIRFSQRYLLDMGVKPSNWIVVDQCEEVKGNYQVDLVCLAKSRPRMIEEHKLPSFRVLAFDIEVYNPRGMPNPDRDPVIIISTMTKEDGVKMFVVDDNKNDAKIIREFLDYFRKYDPDIVVGYNNNGFDWPYLVNRSSRVGVRLALSRMGNPPEPSVYGHWSIIGRANVDLYNFIEEISEIKVKSLDRAAEFFGIMKRSERVLIPGHRIHEYWDDKNKRDLLLKYARDDVVSTYGLAEKLLPFAIQLSSISGLPLDQVGAASVGARVEWMIFYEAVKRGELAPNREERPYETYKGAVVLEPRPGLHENIAVIDFSSMYPSIMMKYNVSPDTLVLGDCGDCYVAPEVNYKFRRSPEGLYPGLLRILVESRRRVRDLMKKYPENSPEWVLLNERQRALKVMANAMYGYCGWLGARWYRREVAEAVTAWGRNLLRTVIEKARSLGLPIIYGDTDSLFVRNISDKVDALINYVNNELGFEVKVDKVYRRVLFTEAKKRYVGLTVEGEVDIVGFEAVRGDWAEIAKDVQENVAEIVLTTGDVGKAISYVKSVIDKVKAYQFDIDDVIIWKTLDKSLNEYKVLTPHVAAAKQLVEAGYKVGKGDMIGYVVVKGGGAKLAYKVKPYILIKDIREVDVDYYVEKQIVPAAMRILEVLGVKESQLMEGKAGKSILDYFS</sequence>
<keyword evidence="5 7" id="KW-0238">DNA-binding</keyword>
<dbReference type="InterPro" id="IPR012337">
    <property type="entry name" value="RNaseH-like_sf"/>
</dbReference>
<evidence type="ECO:0000259" key="9">
    <source>
        <dbReference type="Pfam" id="PF03104"/>
    </source>
</evidence>
<evidence type="ECO:0000313" key="10">
    <source>
        <dbReference type="EMBL" id="ADN50325.1"/>
    </source>
</evidence>
<keyword evidence="7" id="KW-0235">DNA replication</keyword>
<name>E1QPM9_VULDI</name>
<organism evidence="10 11">
    <name type="scientific">Vulcanisaeta distributa (strain DSM 14429 / JCM 11212 / NBRC 100878 / IC-017)</name>
    <dbReference type="NCBI Taxonomy" id="572478"/>
    <lineage>
        <taxon>Archaea</taxon>
        <taxon>Thermoproteota</taxon>
        <taxon>Thermoprotei</taxon>
        <taxon>Thermoproteales</taxon>
        <taxon>Thermoproteaceae</taxon>
        <taxon>Vulcanisaeta</taxon>
    </lineage>
</organism>
<dbReference type="InterPro" id="IPR043502">
    <property type="entry name" value="DNA/RNA_pol_sf"/>
</dbReference>
<keyword evidence="3 7" id="KW-0548">Nucleotidyltransferase</keyword>
<dbReference type="EC" id="2.7.7.7" evidence="7"/>
<dbReference type="Gene3D" id="3.90.1600.10">
    <property type="entry name" value="Palm domain of DNA polymerase"/>
    <property type="match status" value="1"/>
</dbReference>
<dbReference type="InterPro" id="IPR036397">
    <property type="entry name" value="RNaseH_sf"/>
</dbReference>
<dbReference type="Proteomes" id="UP000006681">
    <property type="component" value="Chromosome"/>
</dbReference>
<feature type="domain" description="DNA-directed DNA polymerase family B multifunctional" evidence="8">
    <location>
        <begin position="379"/>
        <end position="762"/>
    </location>
</feature>
<dbReference type="SUPFAM" id="SSF56672">
    <property type="entry name" value="DNA/RNA polymerases"/>
    <property type="match status" value="1"/>
</dbReference>
<dbReference type="InterPro" id="IPR006133">
    <property type="entry name" value="DNA-dir_DNA_pol_B_exonuc"/>
</dbReference>
<dbReference type="PANTHER" id="PTHR10322:SF23">
    <property type="entry name" value="DNA POLYMERASE DELTA CATALYTIC SUBUNIT"/>
    <property type="match status" value="1"/>
</dbReference>
<dbReference type="Pfam" id="PF00136">
    <property type="entry name" value="DNA_pol_B"/>
    <property type="match status" value="1"/>
</dbReference>
<dbReference type="RefSeq" id="WP_013336050.1">
    <property type="nucleotide sequence ID" value="NC_014537.1"/>
</dbReference>
<comment type="catalytic activity">
    <reaction evidence="6 7">
        <text>DNA(n) + a 2'-deoxyribonucleoside 5'-triphosphate = DNA(n+1) + diphosphate</text>
        <dbReference type="Rhea" id="RHEA:22508"/>
        <dbReference type="Rhea" id="RHEA-COMP:17339"/>
        <dbReference type="Rhea" id="RHEA-COMP:17340"/>
        <dbReference type="ChEBI" id="CHEBI:33019"/>
        <dbReference type="ChEBI" id="CHEBI:61560"/>
        <dbReference type="ChEBI" id="CHEBI:173112"/>
        <dbReference type="EC" id="2.7.7.7"/>
    </reaction>
</comment>
<dbReference type="OrthoDB" id="323192at2157"/>
<reference evidence="10 11" key="1">
    <citation type="journal article" date="2010" name="Stand. Genomic Sci.">
        <title>Complete genome sequence of Vulcanisaeta distributa type strain (IC-017).</title>
        <authorList>
            <person name="Mavromatis K."/>
            <person name="Sikorski J."/>
            <person name="Pabst E."/>
            <person name="Teshima H."/>
            <person name="Lapidus A."/>
            <person name="Lucas S."/>
            <person name="Nolan M."/>
            <person name="Glavina Del Rio T."/>
            <person name="Cheng J.F."/>
            <person name="Bruce D."/>
            <person name="Goodwin L."/>
            <person name="Pitluck S."/>
            <person name="Liolios K."/>
            <person name="Ivanova N."/>
            <person name="Mikhailova N."/>
            <person name="Pati A."/>
            <person name="Chen A."/>
            <person name="Palaniappan K."/>
            <person name="Land M."/>
            <person name="Hauser L."/>
            <person name="Chang Y.J."/>
            <person name="Jeffries C.D."/>
            <person name="Rohde M."/>
            <person name="Spring S."/>
            <person name="Goker M."/>
            <person name="Wirth R."/>
            <person name="Woyke T."/>
            <person name="Bristow J."/>
            <person name="Eisen J.A."/>
            <person name="Markowitz V."/>
            <person name="Hugenholtz P."/>
            <person name="Klenk H.P."/>
            <person name="Kyrpides N.C."/>
        </authorList>
    </citation>
    <scope>NUCLEOTIDE SEQUENCE [LARGE SCALE GENOMIC DNA]</scope>
    <source>
        <strain evidence="11">DSM 14429 / JCM 11212 / NBRC 100878 / IC-017</strain>
    </source>
</reference>
<dbReference type="Gene3D" id="1.10.287.690">
    <property type="entry name" value="Helix hairpin bin"/>
    <property type="match status" value="1"/>
</dbReference>
<evidence type="ECO:0000313" key="11">
    <source>
        <dbReference type="Proteomes" id="UP000006681"/>
    </source>
</evidence>
<comment type="similarity">
    <text evidence="1 7">Belongs to the DNA polymerase type-B family.</text>
</comment>
<dbReference type="GO" id="GO:0003887">
    <property type="term" value="F:DNA-directed DNA polymerase activity"/>
    <property type="evidence" value="ECO:0007669"/>
    <property type="project" value="UniProtKB-KW"/>
</dbReference>
<dbReference type="InterPro" id="IPR050240">
    <property type="entry name" value="DNA_pol_type-B"/>
</dbReference>
<dbReference type="AlphaFoldDB" id="E1QPM9"/>
<dbReference type="GO" id="GO:0006261">
    <property type="term" value="P:DNA-templated DNA replication"/>
    <property type="evidence" value="ECO:0007669"/>
    <property type="project" value="TreeGrafter"/>
</dbReference>
<dbReference type="Gene3D" id="1.10.132.60">
    <property type="entry name" value="DNA polymerase family B, C-terminal domain"/>
    <property type="match status" value="1"/>
</dbReference>
<dbReference type="GeneID" id="9751864"/>
<gene>
    <name evidence="10" type="ordered locus">Vdis_0935</name>
</gene>
<dbReference type="STRING" id="572478.Vdis_0935"/>
<evidence type="ECO:0000256" key="6">
    <source>
        <dbReference type="ARBA" id="ARBA00049244"/>
    </source>
</evidence>
<dbReference type="GO" id="GO:0000166">
    <property type="term" value="F:nucleotide binding"/>
    <property type="evidence" value="ECO:0007669"/>
    <property type="project" value="InterPro"/>
</dbReference>
<dbReference type="PROSITE" id="PS00116">
    <property type="entry name" value="DNA_POLYMERASE_B"/>
    <property type="match status" value="1"/>
</dbReference>
<dbReference type="InterPro" id="IPR023211">
    <property type="entry name" value="DNA_pol_palm_dom_sf"/>
</dbReference>
<dbReference type="Pfam" id="PF03104">
    <property type="entry name" value="DNA_pol_B_exo1"/>
    <property type="match status" value="1"/>
</dbReference>
<evidence type="ECO:0000256" key="2">
    <source>
        <dbReference type="ARBA" id="ARBA00022679"/>
    </source>
</evidence>
<dbReference type="PANTHER" id="PTHR10322">
    <property type="entry name" value="DNA POLYMERASE CATALYTIC SUBUNIT"/>
    <property type="match status" value="1"/>
</dbReference>
<evidence type="ECO:0000256" key="3">
    <source>
        <dbReference type="ARBA" id="ARBA00022695"/>
    </source>
</evidence>
<dbReference type="eggNOG" id="arCOG00328">
    <property type="taxonomic scope" value="Archaea"/>
</dbReference>
<dbReference type="KEGG" id="vdi:Vdis_0935"/>
<dbReference type="CDD" id="cd05781">
    <property type="entry name" value="DNA_polB_B3_exo"/>
    <property type="match status" value="1"/>
</dbReference>
<dbReference type="GO" id="GO:0003677">
    <property type="term" value="F:DNA binding"/>
    <property type="evidence" value="ECO:0007669"/>
    <property type="project" value="UniProtKB-KW"/>
</dbReference>
<dbReference type="SMART" id="SM00486">
    <property type="entry name" value="POLBc"/>
    <property type="match status" value="1"/>
</dbReference>
<reference evidence="11" key="2">
    <citation type="journal article" date="2010" name="Stand. Genomic Sci.">
        <title>Complete genome sequence of Vulcanisaeta distributa type strain (IC-017T).</title>
        <authorList>
            <person name="Mavromatis K."/>
            <person name="Sikorski J."/>
            <person name="Pabst E."/>
            <person name="Teshima H."/>
            <person name="Lapidus A."/>
            <person name="Lucas S."/>
            <person name="Nolan M."/>
            <person name="Glavina Del Rio T."/>
            <person name="Cheng J."/>
            <person name="Bruce D."/>
            <person name="Goodwin L."/>
            <person name="Pitluck S."/>
            <person name="Liolios K."/>
            <person name="Ivanova N."/>
            <person name="Mikhailova N."/>
            <person name="Pati A."/>
            <person name="Chen A."/>
            <person name="Palaniappan K."/>
            <person name="Land M."/>
            <person name="Hauser L."/>
            <person name="Chang Y."/>
            <person name="Jeffries C."/>
            <person name="Rohde M."/>
            <person name="Spring S."/>
            <person name="Goker M."/>
            <person name="Wirth R."/>
            <person name="Woyke T."/>
            <person name="Bristow J."/>
            <person name="Eisen J."/>
            <person name="Markowitz V."/>
            <person name="Hugenholtz P."/>
            <person name="Klenk H."/>
            <person name="Kyrpides N."/>
        </authorList>
    </citation>
    <scope>NUCLEOTIDE SEQUENCE [LARGE SCALE GENOMIC DNA]</scope>
    <source>
        <strain evidence="11">DSM 14429 / JCM 11212 / NBRC 100878 / IC-017</strain>
    </source>
</reference>
<protein>
    <recommendedName>
        <fullName evidence="7">DNA polymerase</fullName>
        <ecNumber evidence="7">2.7.7.7</ecNumber>
    </recommendedName>
</protein>
<dbReference type="Gene3D" id="3.30.420.10">
    <property type="entry name" value="Ribonuclease H-like superfamily/Ribonuclease H"/>
    <property type="match status" value="1"/>
</dbReference>
<dbReference type="InterPro" id="IPR006134">
    <property type="entry name" value="DNA-dir_DNA_pol_B_multi_dom"/>
</dbReference>
<dbReference type="SUPFAM" id="SSF53098">
    <property type="entry name" value="Ribonuclease H-like"/>
    <property type="match status" value="1"/>
</dbReference>
<evidence type="ECO:0000259" key="8">
    <source>
        <dbReference type="Pfam" id="PF00136"/>
    </source>
</evidence>
<dbReference type="Gene3D" id="3.30.342.10">
    <property type="entry name" value="DNA Polymerase, chain B, domain 1"/>
    <property type="match status" value="1"/>
</dbReference>
<proteinExistence type="inferred from homology"/>
<evidence type="ECO:0000256" key="7">
    <source>
        <dbReference type="RuleBase" id="RU000442"/>
    </source>
</evidence>
<feature type="domain" description="DNA-directed DNA polymerase family B exonuclease" evidence="9">
    <location>
        <begin position="110"/>
        <end position="299"/>
    </location>
</feature>
<dbReference type="InterPro" id="IPR042087">
    <property type="entry name" value="DNA_pol_B_thumb"/>
</dbReference>
<dbReference type="CDD" id="cd05536">
    <property type="entry name" value="POLBc_B3"/>
    <property type="match status" value="1"/>
</dbReference>
<dbReference type="NCBIfam" id="TIGR00592">
    <property type="entry name" value="pol2"/>
    <property type="match status" value="1"/>
</dbReference>
<dbReference type="InterPro" id="IPR017964">
    <property type="entry name" value="DNA-dir_DNA_pol_B_CS"/>
</dbReference>
<dbReference type="HOGENOM" id="CLU_000203_6_0_2"/>
<keyword evidence="4 7" id="KW-0239">DNA-directed DNA polymerase</keyword>
<keyword evidence="2 7" id="KW-0808">Transferase</keyword>
<dbReference type="InterPro" id="IPR006172">
    <property type="entry name" value="DNA-dir_DNA_pol_B"/>
</dbReference>
<dbReference type="PRINTS" id="PR00106">
    <property type="entry name" value="DNAPOLB"/>
</dbReference>
<keyword evidence="11" id="KW-1185">Reference proteome</keyword>
<accession>E1QPM9</accession>
<evidence type="ECO:0000256" key="5">
    <source>
        <dbReference type="ARBA" id="ARBA00023125"/>
    </source>
</evidence>
<evidence type="ECO:0000256" key="1">
    <source>
        <dbReference type="ARBA" id="ARBA00005755"/>
    </source>
</evidence>
<dbReference type="EMBL" id="CP002100">
    <property type="protein sequence ID" value="ADN50325.1"/>
    <property type="molecule type" value="Genomic_DNA"/>
</dbReference>
<evidence type="ECO:0000256" key="4">
    <source>
        <dbReference type="ARBA" id="ARBA00022932"/>
    </source>
</evidence>